<sequence length="75" mass="7905">MRTCIKKINLWAITAVATVTKAPLAKALTTATPPATTAKPTPIPINPSTEQIAAPTALAPQHAKPKQMYTTKTVI</sequence>
<organism evidence="2 3">
    <name type="scientific">Daphnia magna</name>
    <dbReference type="NCBI Taxonomy" id="35525"/>
    <lineage>
        <taxon>Eukaryota</taxon>
        <taxon>Metazoa</taxon>
        <taxon>Ecdysozoa</taxon>
        <taxon>Arthropoda</taxon>
        <taxon>Crustacea</taxon>
        <taxon>Branchiopoda</taxon>
        <taxon>Diplostraca</taxon>
        <taxon>Cladocera</taxon>
        <taxon>Anomopoda</taxon>
        <taxon>Daphniidae</taxon>
        <taxon>Daphnia</taxon>
    </lineage>
</organism>
<proteinExistence type="predicted"/>
<keyword evidence="3" id="KW-1185">Reference proteome</keyword>
<feature type="chain" id="PRO_5045476071" evidence="1">
    <location>
        <begin position="28"/>
        <end position="75"/>
    </location>
</feature>
<protein>
    <submittedName>
        <fullName evidence="2">Uncharacterized protein</fullName>
    </submittedName>
</protein>
<reference evidence="2 3" key="1">
    <citation type="journal article" date="2023" name="Nucleic Acids Res.">
        <title>The hologenome of Daphnia magna reveals possible DNA methylation and microbiome-mediated evolution of the host genome.</title>
        <authorList>
            <person name="Chaturvedi A."/>
            <person name="Li X."/>
            <person name="Dhandapani V."/>
            <person name="Marshall H."/>
            <person name="Kissane S."/>
            <person name="Cuenca-Cambronero M."/>
            <person name="Asole G."/>
            <person name="Calvet F."/>
            <person name="Ruiz-Romero M."/>
            <person name="Marangio P."/>
            <person name="Guigo R."/>
            <person name="Rago D."/>
            <person name="Mirbahai L."/>
            <person name="Eastwood N."/>
            <person name="Colbourne J.K."/>
            <person name="Zhou J."/>
            <person name="Mallon E."/>
            <person name="Orsini L."/>
        </authorList>
    </citation>
    <scope>NUCLEOTIDE SEQUENCE [LARGE SCALE GENOMIC DNA]</scope>
    <source>
        <strain evidence="2">LRV0_1</strain>
    </source>
</reference>
<gene>
    <name evidence="2" type="ORF">OUZ56_000135</name>
</gene>
<dbReference type="Proteomes" id="UP001234178">
    <property type="component" value="Unassembled WGS sequence"/>
</dbReference>
<name>A0ABQ9ZYT4_9CRUS</name>
<evidence type="ECO:0000313" key="2">
    <source>
        <dbReference type="EMBL" id="KAK4018066.1"/>
    </source>
</evidence>
<accession>A0ABQ9ZYT4</accession>
<evidence type="ECO:0000313" key="3">
    <source>
        <dbReference type="Proteomes" id="UP001234178"/>
    </source>
</evidence>
<dbReference type="EMBL" id="JAOYFB010000036">
    <property type="protein sequence ID" value="KAK4018066.1"/>
    <property type="molecule type" value="Genomic_DNA"/>
</dbReference>
<evidence type="ECO:0000256" key="1">
    <source>
        <dbReference type="SAM" id="SignalP"/>
    </source>
</evidence>
<keyword evidence="1" id="KW-0732">Signal</keyword>
<comment type="caution">
    <text evidence="2">The sequence shown here is derived from an EMBL/GenBank/DDBJ whole genome shotgun (WGS) entry which is preliminary data.</text>
</comment>
<feature type="signal peptide" evidence="1">
    <location>
        <begin position="1"/>
        <end position="27"/>
    </location>
</feature>